<evidence type="ECO:0000313" key="2">
    <source>
        <dbReference type="EMBL" id="MBJ7544264.1"/>
    </source>
</evidence>
<proteinExistence type="predicted"/>
<feature type="compositionally biased region" description="Low complexity" evidence="1">
    <location>
        <begin position="57"/>
        <end position="76"/>
    </location>
</feature>
<dbReference type="Proteomes" id="UP000623250">
    <property type="component" value="Unassembled WGS sequence"/>
</dbReference>
<dbReference type="RefSeq" id="WP_037236514.1">
    <property type="nucleotide sequence ID" value="NZ_JAEMUK010000078.1"/>
</dbReference>
<comment type="caution">
    <text evidence="2">The sequence shown here is derived from an EMBL/GenBank/DDBJ whole genome shotgun (WGS) entry which is preliminary data.</text>
</comment>
<accession>A0A8I1GFS6</accession>
<name>A0A8I1GFS6_9HYPH</name>
<sequence>MPPEEVAERAGLPAEAGQDLAVTAIHLPLYRLCYVADVLDVSLDWLLGREPAARSEQPQQQTQQPQRQQARTAPRA</sequence>
<keyword evidence="3" id="KW-1185">Reference proteome</keyword>
<dbReference type="AlphaFoldDB" id="A0A8I1GFS6"/>
<dbReference type="EMBL" id="JAEMUK010000078">
    <property type="protein sequence ID" value="MBJ7544264.1"/>
    <property type="molecule type" value="Genomic_DNA"/>
</dbReference>
<evidence type="ECO:0000313" key="3">
    <source>
        <dbReference type="Proteomes" id="UP000623250"/>
    </source>
</evidence>
<reference evidence="2 3" key="1">
    <citation type="submission" date="2020-12" db="EMBL/GenBank/DDBJ databases">
        <title>Revised draft genomes of Rhodomicrobium vannielii ATCC 17100 and Rhodomicrobium udaipurense JA643.</title>
        <authorList>
            <person name="Conners E.M."/>
            <person name="Davenport E.J."/>
            <person name="Bose A."/>
        </authorList>
    </citation>
    <scope>NUCLEOTIDE SEQUENCE [LARGE SCALE GENOMIC DNA]</scope>
    <source>
        <strain evidence="2 3">JA643</strain>
    </source>
</reference>
<feature type="region of interest" description="Disordered" evidence="1">
    <location>
        <begin position="53"/>
        <end position="76"/>
    </location>
</feature>
<gene>
    <name evidence="2" type="ORF">JDN41_11985</name>
</gene>
<organism evidence="2 3">
    <name type="scientific">Rhodomicrobium udaipurense</name>
    <dbReference type="NCBI Taxonomy" id="1202716"/>
    <lineage>
        <taxon>Bacteria</taxon>
        <taxon>Pseudomonadati</taxon>
        <taxon>Pseudomonadota</taxon>
        <taxon>Alphaproteobacteria</taxon>
        <taxon>Hyphomicrobiales</taxon>
        <taxon>Hyphomicrobiaceae</taxon>
        <taxon>Rhodomicrobium</taxon>
    </lineage>
</organism>
<protein>
    <submittedName>
        <fullName evidence="2">Uncharacterized protein</fullName>
    </submittedName>
</protein>
<evidence type="ECO:0000256" key="1">
    <source>
        <dbReference type="SAM" id="MobiDB-lite"/>
    </source>
</evidence>